<dbReference type="InParanoid" id="A0A1I7VBK9"/>
<feature type="compositionally biased region" description="Basic and acidic residues" evidence="1">
    <location>
        <begin position="92"/>
        <end position="109"/>
    </location>
</feature>
<sequence>MHSICFIVFLFQLSGTQIIEPQTEPLDLSLPRMIERRIGPSNLSAPEVSGGQVKLSEIAQDDERLLNLSVEEASEEQTCIGIKPKKSWFKSYQKESSKQEEHTGQDDARSLNLPIQEASKEKQEQKGKGKYQELIRLAQVKSGSNAIYAKKIHSKKGSGCT</sequence>
<dbReference type="Proteomes" id="UP000095285">
    <property type="component" value="Unassembled WGS sequence"/>
</dbReference>
<proteinExistence type="predicted"/>
<evidence type="ECO:0000256" key="2">
    <source>
        <dbReference type="SAM" id="SignalP"/>
    </source>
</evidence>
<name>A0A1I7VBK9_LOALO</name>
<feature type="compositionally biased region" description="Basic and acidic residues" evidence="1">
    <location>
        <begin position="118"/>
        <end position="131"/>
    </location>
</feature>
<evidence type="ECO:0000313" key="3">
    <source>
        <dbReference type="Proteomes" id="UP000095285"/>
    </source>
</evidence>
<dbReference type="AlphaFoldDB" id="A0A1I7VBK9"/>
<feature type="region of interest" description="Disordered" evidence="1">
    <location>
        <begin position="91"/>
        <end position="131"/>
    </location>
</feature>
<reference evidence="4" key="2">
    <citation type="submission" date="2016-11" db="UniProtKB">
        <authorList>
            <consortium name="WormBaseParasite"/>
        </authorList>
    </citation>
    <scope>IDENTIFICATION</scope>
</reference>
<evidence type="ECO:0000256" key="1">
    <source>
        <dbReference type="SAM" id="MobiDB-lite"/>
    </source>
</evidence>
<keyword evidence="2" id="KW-0732">Signal</keyword>
<feature type="chain" id="PRO_5009309956" evidence="2">
    <location>
        <begin position="17"/>
        <end position="161"/>
    </location>
</feature>
<organism evidence="3 4">
    <name type="scientific">Loa loa</name>
    <name type="common">Eye worm</name>
    <name type="synonym">Filaria loa</name>
    <dbReference type="NCBI Taxonomy" id="7209"/>
    <lineage>
        <taxon>Eukaryota</taxon>
        <taxon>Metazoa</taxon>
        <taxon>Ecdysozoa</taxon>
        <taxon>Nematoda</taxon>
        <taxon>Chromadorea</taxon>
        <taxon>Rhabditida</taxon>
        <taxon>Spirurina</taxon>
        <taxon>Spiruromorpha</taxon>
        <taxon>Filarioidea</taxon>
        <taxon>Onchocercidae</taxon>
        <taxon>Loa</taxon>
    </lineage>
</organism>
<protein>
    <submittedName>
        <fullName evidence="4">Uncharacterized protein</fullName>
    </submittedName>
</protein>
<keyword evidence="3" id="KW-1185">Reference proteome</keyword>
<feature type="signal peptide" evidence="2">
    <location>
        <begin position="1"/>
        <end position="16"/>
    </location>
</feature>
<dbReference type="WBParaSite" id="EN70_11998">
    <property type="protein sequence ID" value="EN70_11998"/>
    <property type="gene ID" value="EN70_11998"/>
</dbReference>
<reference evidence="3" key="1">
    <citation type="submission" date="2012-04" db="EMBL/GenBank/DDBJ databases">
        <title>The Genome Sequence of Loa loa.</title>
        <authorList>
            <consortium name="The Broad Institute Genome Sequencing Platform"/>
            <consortium name="Broad Institute Genome Sequencing Center for Infectious Disease"/>
            <person name="Nutman T.B."/>
            <person name="Fink D.L."/>
            <person name="Russ C."/>
            <person name="Young S."/>
            <person name="Zeng Q."/>
            <person name="Gargeya S."/>
            <person name="Alvarado L."/>
            <person name="Berlin A."/>
            <person name="Chapman S.B."/>
            <person name="Chen Z."/>
            <person name="Freedman E."/>
            <person name="Gellesch M."/>
            <person name="Goldberg J."/>
            <person name="Griggs A."/>
            <person name="Gujja S."/>
            <person name="Heilman E.R."/>
            <person name="Heiman D."/>
            <person name="Howarth C."/>
            <person name="Mehta T."/>
            <person name="Neiman D."/>
            <person name="Pearson M."/>
            <person name="Roberts A."/>
            <person name="Saif S."/>
            <person name="Shea T."/>
            <person name="Shenoy N."/>
            <person name="Sisk P."/>
            <person name="Stolte C."/>
            <person name="Sykes S."/>
            <person name="White J."/>
            <person name="Yandava C."/>
            <person name="Haas B."/>
            <person name="Henn M.R."/>
            <person name="Nusbaum C."/>
            <person name="Birren B."/>
        </authorList>
    </citation>
    <scope>NUCLEOTIDE SEQUENCE [LARGE SCALE GENOMIC DNA]</scope>
</reference>
<evidence type="ECO:0000313" key="4">
    <source>
        <dbReference type="WBParaSite" id="EN70_11998"/>
    </source>
</evidence>
<gene>
    <name evidence="4" type="primary">LOAG_19256</name>
</gene>
<accession>A0A1I7VBK9</accession>